<dbReference type="InterPro" id="IPR001464">
    <property type="entry name" value="Annexin"/>
</dbReference>
<evidence type="ECO:0000313" key="5">
    <source>
        <dbReference type="Proteomes" id="UP001472677"/>
    </source>
</evidence>
<comment type="similarity">
    <text evidence="3">Belongs to the annexin family.</text>
</comment>
<dbReference type="EMBL" id="JBBPBM010000004">
    <property type="protein sequence ID" value="KAK8587637.1"/>
    <property type="molecule type" value="Genomic_DNA"/>
</dbReference>
<dbReference type="SMART" id="SM00335">
    <property type="entry name" value="ANX"/>
    <property type="match status" value="4"/>
</dbReference>
<keyword evidence="3" id="KW-0106">Calcium</keyword>
<evidence type="ECO:0000256" key="3">
    <source>
        <dbReference type="RuleBase" id="RU003540"/>
    </source>
</evidence>
<dbReference type="InterPro" id="IPR018502">
    <property type="entry name" value="Annexin_repeat"/>
</dbReference>
<keyword evidence="3" id="KW-0111">Calcium/phospholipid-binding</keyword>
<evidence type="ECO:0000313" key="4">
    <source>
        <dbReference type="EMBL" id="KAK8587637.1"/>
    </source>
</evidence>
<dbReference type="PRINTS" id="PR00196">
    <property type="entry name" value="ANNEXIN"/>
</dbReference>
<dbReference type="PROSITE" id="PS51897">
    <property type="entry name" value="ANNEXIN_2"/>
    <property type="match status" value="4"/>
</dbReference>
<dbReference type="PANTHER" id="PTHR10502">
    <property type="entry name" value="ANNEXIN"/>
    <property type="match status" value="1"/>
</dbReference>
<comment type="caution">
    <text evidence="4">The sequence shown here is derived from an EMBL/GenBank/DDBJ whole genome shotgun (WGS) entry which is preliminary data.</text>
</comment>
<dbReference type="Gene3D" id="1.10.220.10">
    <property type="entry name" value="Annexin"/>
    <property type="match status" value="4"/>
</dbReference>
<dbReference type="Proteomes" id="UP001472677">
    <property type="component" value="Unassembled WGS sequence"/>
</dbReference>
<evidence type="ECO:0000256" key="1">
    <source>
        <dbReference type="ARBA" id="ARBA00022737"/>
    </source>
</evidence>
<dbReference type="InterPro" id="IPR037104">
    <property type="entry name" value="Annexin_sf"/>
</dbReference>
<accession>A0ABR2FU06</accession>
<keyword evidence="2 3" id="KW-0041">Annexin</keyword>
<keyword evidence="5" id="KW-1185">Reference proteome</keyword>
<dbReference type="Pfam" id="PF00191">
    <property type="entry name" value="Annexin"/>
    <property type="match status" value="4"/>
</dbReference>
<sequence length="328" mass="37099">MASLKVLNHPPSPSEDAEQLHKAFSGWGTNEQMIIDILAYRSAAQRNSIRKAYKEAYGEDLLKSLEKELTSDFERIILLFTLDPAERDACLASQSTKSSSSNWIFMEIACTRSASALLEVKKYYHSRYKKSLEEDIAHHTTGDYRKVYEAFAHITCSVQLLFPLVSTFRYEGEEVDMSLAKSEAKILHEKIKDKQYNDEELIRIISTRSKAQLNATFNHYNSSFGNAITKDLKADPGDEFLKLLRAAIKCLTTPEQYYEKVLRLAINKMGSDEKALTRVVATRAEVDMVRIKEAYQKRNSVSLEQAIAGDTSGDFKRMLLALIGAGDI</sequence>
<reference evidence="4 5" key="1">
    <citation type="journal article" date="2024" name="G3 (Bethesda)">
        <title>Genome assembly of Hibiscus sabdariffa L. provides insights into metabolisms of medicinal natural products.</title>
        <authorList>
            <person name="Kim T."/>
        </authorList>
    </citation>
    <scope>NUCLEOTIDE SEQUENCE [LARGE SCALE GENOMIC DNA]</scope>
    <source>
        <strain evidence="4">TK-2024</strain>
        <tissue evidence="4">Old leaves</tissue>
    </source>
</reference>
<dbReference type="PROSITE" id="PS00223">
    <property type="entry name" value="ANNEXIN_1"/>
    <property type="match status" value="1"/>
</dbReference>
<name>A0ABR2FU06_9ROSI</name>
<comment type="domain">
    <text evidence="3">A pair of annexin repeats may form one binding site for calcium and phospholipid.</text>
</comment>
<dbReference type="InterPro" id="IPR018252">
    <property type="entry name" value="Annexin_repeat_CS"/>
</dbReference>
<dbReference type="SUPFAM" id="SSF47874">
    <property type="entry name" value="Annexin"/>
    <property type="match status" value="1"/>
</dbReference>
<proteinExistence type="inferred from homology"/>
<keyword evidence="1 3" id="KW-0677">Repeat</keyword>
<gene>
    <name evidence="4" type="ORF">V6N12_022122</name>
</gene>
<dbReference type="PANTHER" id="PTHR10502:SF220">
    <property type="entry name" value="ANNEXIN D2"/>
    <property type="match status" value="1"/>
</dbReference>
<evidence type="ECO:0000256" key="2">
    <source>
        <dbReference type="ARBA" id="ARBA00023216"/>
    </source>
</evidence>
<protein>
    <recommendedName>
        <fullName evidence="3">Annexin</fullName>
    </recommendedName>
</protein>
<organism evidence="4 5">
    <name type="scientific">Hibiscus sabdariffa</name>
    <name type="common">roselle</name>
    <dbReference type="NCBI Taxonomy" id="183260"/>
    <lineage>
        <taxon>Eukaryota</taxon>
        <taxon>Viridiplantae</taxon>
        <taxon>Streptophyta</taxon>
        <taxon>Embryophyta</taxon>
        <taxon>Tracheophyta</taxon>
        <taxon>Spermatophyta</taxon>
        <taxon>Magnoliopsida</taxon>
        <taxon>eudicotyledons</taxon>
        <taxon>Gunneridae</taxon>
        <taxon>Pentapetalae</taxon>
        <taxon>rosids</taxon>
        <taxon>malvids</taxon>
        <taxon>Malvales</taxon>
        <taxon>Malvaceae</taxon>
        <taxon>Malvoideae</taxon>
        <taxon>Hibiscus</taxon>
    </lineage>
</organism>